<keyword evidence="2" id="KW-1185">Reference proteome</keyword>
<evidence type="ECO:0000313" key="1">
    <source>
        <dbReference type="EMBL" id="CAG8733044.1"/>
    </source>
</evidence>
<dbReference type="EMBL" id="CAJVQC010026389">
    <property type="protein sequence ID" value="CAG8733044.1"/>
    <property type="molecule type" value="Genomic_DNA"/>
</dbReference>
<accession>A0ACA9Q0T7</accession>
<comment type="caution">
    <text evidence="1">The sequence shown here is derived from an EMBL/GenBank/DDBJ whole genome shotgun (WGS) entry which is preliminary data.</text>
</comment>
<evidence type="ECO:0000313" key="2">
    <source>
        <dbReference type="Proteomes" id="UP000789920"/>
    </source>
</evidence>
<reference evidence="1" key="1">
    <citation type="submission" date="2021-06" db="EMBL/GenBank/DDBJ databases">
        <authorList>
            <person name="Kallberg Y."/>
            <person name="Tangrot J."/>
            <person name="Rosling A."/>
        </authorList>
    </citation>
    <scope>NUCLEOTIDE SEQUENCE</scope>
    <source>
        <strain evidence="1">MA461A</strain>
    </source>
</reference>
<name>A0ACA9Q0T7_9GLOM</name>
<proteinExistence type="predicted"/>
<dbReference type="Proteomes" id="UP000789920">
    <property type="component" value="Unassembled WGS sequence"/>
</dbReference>
<feature type="non-terminal residue" evidence="1">
    <location>
        <position position="40"/>
    </location>
</feature>
<organism evidence="1 2">
    <name type="scientific">Racocetra persica</name>
    <dbReference type="NCBI Taxonomy" id="160502"/>
    <lineage>
        <taxon>Eukaryota</taxon>
        <taxon>Fungi</taxon>
        <taxon>Fungi incertae sedis</taxon>
        <taxon>Mucoromycota</taxon>
        <taxon>Glomeromycotina</taxon>
        <taxon>Glomeromycetes</taxon>
        <taxon>Diversisporales</taxon>
        <taxon>Gigasporaceae</taxon>
        <taxon>Racocetra</taxon>
    </lineage>
</organism>
<protein>
    <submittedName>
        <fullName evidence="1">26253_t:CDS:1</fullName>
    </submittedName>
</protein>
<sequence length="40" mass="4728">MAREVPKSTEQITGRRTRQRLKLKTLPAGRKTNEEYLENQ</sequence>
<gene>
    <name evidence="1" type="ORF">RPERSI_LOCUS12359</name>
</gene>